<name>A0AAV9XHI6_9PEZI</name>
<comment type="caution">
    <text evidence="3">The sequence shown here is derived from an EMBL/GenBank/DDBJ whole genome shotgun (WGS) entry which is preliminary data.</text>
</comment>
<dbReference type="Gene3D" id="1.10.10.1620">
    <property type="match status" value="1"/>
</dbReference>
<dbReference type="SUPFAM" id="SSF51905">
    <property type="entry name" value="FAD/NAD(P)-binding domain"/>
    <property type="match status" value="1"/>
</dbReference>
<gene>
    <name evidence="3" type="ORF">TWF694_009531</name>
</gene>
<feature type="chain" id="PRO_5043642636" description="Amine oxidase domain-containing protein" evidence="1">
    <location>
        <begin position="23"/>
        <end position="627"/>
    </location>
</feature>
<dbReference type="InterPro" id="IPR050281">
    <property type="entry name" value="Flavin_monoamine_oxidase"/>
</dbReference>
<dbReference type="Gene3D" id="3.50.50.60">
    <property type="entry name" value="FAD/NAD(P)-binding domain"/>
    <property type="match status" value="1"/>
</dbReference>
<dbReference type="Proteomes" id="UP001365542">
    <property type="component" value="Unassembled WGS sequence"/>
</dbReference>
<reference evidence="3 4" key="1">
    <citation type="submission" date="2019-10" db="EMBL/GenBank/DDBJ databases">
        <authorList>
            <person name="Palmer J.M."/>
        </authorList>
    </citation>
    <scope>NUCLEOTIDE SEQUENCE [LARGE SCALE GENOMIC DNA]</scope>
    <source>
        <strain evidence="3 4">TWF694</strain>
    </source>
</reference>
<sequence length="627" mass="70706">MVLFRAVLILGVTYSLISSVLSISIPSSAKRADGPSNRGTSSSPVYRDHIAKEALKRDPGYQKFTRNAREYGNSTIEKVGIIGAGICGLYTALLLDSMGIAYEILEANPDHVGGRMWTYRFNRTAWENSKPGEPDYYDYFELGAMRWPNITWQKRLLDPALNYSLINIINNHPKTTEKDKVNLIKYVFTMDNNTFNYNDVFRWRFQGLTGDPFKVGIPKKGNVPENLAKENVVEVYGDAFKSFTTLFDESFADGWKEVLKYDDMSVRTYLREKAGLTDIEIDWLETVNDATGHYELSVAQLAVEQWLFSASEWVQPLGGMDRVTYALSKIVQPIYTNTTVTKISAVGGQVENGLNVSTSNPNKPWSIYSHVINTAPLGAVQAIDMTDPALKLTYEWKSAIRKLNYDASVKVGIKFKYRWWQEDLPYHIFGGESYTDRPSRRHDYPSYGMDVADAPGTMIASYTWSQDALRLSSYLHDSKGLESLKRIVLTDLSKTHNVTYEYLEDLYVDMHAYSWYDSPYSVGGFALFTPSQFSTIMPRIATPVQNRIFFAGEALSSGHAWVIGALNSAVRAVAELLSTSSDSREMVYDLCCKWGWVDELEYDWYVPSDSTPTAPGGSCDHCKVTSP</sequence>
<dbReference type="Gene3D" id="1.10.405.10">
    <property type="entry name" value="Guanine Nucleotide Dissociation Inhibitor, domain 1"/>
    <property type="match status" value="1"/>
</dbReference>
<feature type="signal peptide" evidence="1">
    <location>
        <begin position="1"/>
        <end position="22"/>
    </location>
</feature>
<proteinExistence type="predicted"/>
<dbReference type="Pfam" id="PF01593">
    <property type="entry name" value="Amino_oxidase"/>
    <property type="match status" value="1"/>
</dbReference>
<feature type="domain" description="Amine oxidase" evidence="2">
    <location>
        <begin position="86"/>
        <end position="577"/>
    </location>
</feature>
<organism evidence="3 4">
    <name type="scientific">Orbilia ellipsospora</name>
    <dbReference type="NCBI Taxonomy" id="2528407"/>
    <lineage>
        <taxon>Eukaryota</taxon>
        <taxon>Fungi</taxon>
        <taxon>Dikarya</taxon>
        <taxon>Ascomycota</taxon>
        <taxon>Pezizomycotina</taxon>
        <taxon>Orbiliomycetes</taxon>
        <taxon>Orbiliales</taxon>
        <taxon>Orbiliaceae</taxon>
        <taxon>Orbilia</taxon>
    </lineage>
</organism>
<dbReference type="GO" id="GO:0001716">
    <property type="term" value="F:L-amino-acid oxidase activity"/>
    <property type="evidence" value="ECO:0007669"/>
    <property type="project" value="TreeGrafter"/>
</dbReference>
<evidence type="ECO:0000313" key="3">
    <source>
        <dbReference type="EMBL" id="KAK6539298.1"/>
    </source>
</evidence>
<evidence type="ECO:0000256" key="1">
    <source>
        <dbReference type="SAM" id="SignalP"/>
    </source>
</evidence>
<keyword evidence="1" id="KW-0732">Signal</keyword>
<dbReference type="InterPro" id="IPR002937">
    <property type="entry name" value="Amino_oxidase"/>
</dbReference>
<dbReference type="AlphaFoldDB" id="A0AAV9XHI6"/>
<protein>
    <recommendedName>
        <fullName evidence="2">Amine oxidase domain-containing protein</fullName>
    </recommendedName>
</protein>
<dbReference type="Gene3D" id="3.90.660.10">
    <property type="match status" value="1"/>
</dbReference>
<accession>A0AAV9XHI6</accession>
<dbReference type="SUPFAM" id="SSF54373">
    <property type="entry name" value="FAD-linked reductases, C-terminal domain"/>
    <property type="match status" value="1"/>
</dbReference>
<dbReference type="PANTHER" id="PTHR10742:SF342">
    <property type="entry name" value="AMINE OXIDASE"/>
    <property type="match status" value="1"/>
</dbReference>
<dbReference type="EMBL" id="JAVHJO010000006">
    <property type="protein sequence ID" value="KAK6539298.1"/>
    <property type="molecule type" value="Genomic_DNA"/>
</dbReference>
<evidence type="ECO:0000313" key="4">
    <source>
        <dbReference type="Proteomes" id="UP001365542"/>
    </source>
</evidence>
<dbReference type="InterPro" id="IPR036188">
    <property type="entry name" value="FAD/NAD-bd_sf"/>
</dbReference>
<keyword evidence="4" id="KW-1185">Reference proteome</keyword>
<evidence type="ECO:0000259" key="2">
    <source>
        <dbReference type="Pfam" id="PF01593"/>
    </source>
</evidence>
<dbReference type="GO" id="GO:0009063">
    <property type="term" value="P:amino acid catabolic process"/>
    <property type="evidence" value="ECO:0007669"/>
    <property type="project" value="TreeGrafter"/>
</dbReference>
<dbReference type="PANTHER" id="PTHR10742">
    <property type="entry name" value="FLAVIN MONOAMINE OXIDASE"/>
    <property type="match status" value="1"/>
</dbReference>